<dbReference type="PROSITE" id="PS51192">
    <property type="entry name" value="HELICASE_ATP_BIND_1"/>
    <property type="match status" value="1"/>
</dbReference>
<evidence type="ECO:0000256" key="5">
    <source>
        <dbReference type="ARBA" id="ARBA00022806"/>
    </source>
</evidence>
<reference evidence="12" key="1">
    <citation type="submission" date="2017-09" db="EMBL/GenBank/DDBJ databases">
        <title>Depth-based differentiation of microbial function through sediment-hosted aquifers and enrichment of novel symbionts in the deep terrestrial subsurface.</title>
        <authorList>
            <person name="Probst A.J."/>
            <person name="Ladd B."/>
            <person name="Jarett J.K."/>
            <person name="Geller-Mcgrath D.E."/>
            <person name="Sieber C.M.K."/>
            <person name="Emerson J.B."/>
            <person name="Anantharaman K."/>
            <person name="Thomas B.C."/>
            <person name="Malmstrom R."/>
            <person name="Stieglmeier M."/>
            <person name="Klingl A."/>
            <person name="Woyke T."/>
            <person name="Ryan C.M."/>
            <person name="Banfield J.F."/>
        </authorList>
    </citation>
    <scope>NUCLEOTIDE SEQUENCE [LARGE SCALE GENOMIC DNA]</scope>
</reference>
<dbReference type="Proteomes" id="UP000231382">
    <property type="component" value="Unassembled WGS sequence"/>
</dbReference>
<evidence type="ECO:0000256" key="6">
    <source>
        <dbReference type="ARBA" id="ARBA00022840"/>
    </source>
</evidence>
<evidence type="ECO:0000313" key="11">
    <source>
        <dbReference type="EMBL" id="PIS07820.1"/>
    </source>
</evidence>
<gene>
    <name evidence="11" type="ORF">COT78_01115</name>
</gene>
<evidence type="ECO:0000256" key="1">
    <source>
        <dbReference type="ARBA" id="ARBA00022490"/>
    </source>
</evidence>
<dbReference type="Pfam" id="PF00271">
    <property type="entry name" value="Helicase_C"/>
    <property type="match status" value="1"/>
</dbReference>
<keyword evidence="2" id="KW-0547">Nucleotide-binding</keyword>
<dbReference type="PANTHER" id="PTHR47964:SF1">
    <property type="entry name" value="ATP-DEPENDENT DNA HELICASE HOMOLOG RECG, CHLOROPLASTIC"/>
    <property type="match status" value="1"/>
</dbReference>
<dbReference type="PROSITE" id="PS51194">
    <property type="entry name" value="HELICASE_CTER"/>
    <property type="match status" value="1"/>
</dbReference>
<dbReference type="Pfam" id="PF17757">
    <property type="entry name" value="UvrB_inter"/>
    <property type="match status" value="1"/>
</dbReference>
<keyword evidence="1" id="KW-0963">Cytoplasm</keyword>
<evidence type="ECO:0000313" key="12">
    <source>
        <dbReference type="Proteomes" id="UP000231382"/>
    </source>
</evidence>
<dbReference type="SMART" id="SM01058">
    <property type="entry name" value="CarD_TRCF"/>
    <property type="match status" value="1"/>
</dbReference>
<name>A0A2H0W6X1_9BACT</name>
<sequence length="619" mass="69601">MESKLILKVRQHHTITNLIEKLTGFGYEQSDHEISSGQFYHLGSNISIFPVNSAEPVMVDFFGDEIDSIKYFELRTGKKTKTSNSVLIEYNLLKLEGVKIKPGNYIVHLDQGIGLFAHKEVLEVEGEQIQYIVINYLNDDVLRVPINQINKLSRYIGIGKRRPRLSKLGSATWKKTYQKTYDDVILMARDLLEVYASRKIADKNPLNFNKNWEEEIIKTFGFVETSDQVQTIREVYSDQQKVAPMDRLICGDVGFGKTEVAIRAIAQAVANGYQSAMLAPTTILCEQHYRFFQKRFAGLPVEIARLSRFTSREESRQILADTQLGKIDILISTHKILHADLNFKNLGLLVVDEEQKFGVKDKEKLKKIKNNVDVLTLTATPIPRTLFMALSGLRDISRLYSPPAGRKEIVTKVEKYDDVIISKAILNEIKNGGQVYYLHNEVATITGIKHKLEKLLPGLVIKVAHGQMAESALLGVMSEFTAGEIDVLVCSTIIENGLDLPNVNTLIVDEADRFGLSQLYQIRGRIGRSSKQAYAFFTHKDKKLTQNALKRFKAISENTELGAGYDIALSDLEIRGGGNILGRDQHGNMEAIGLVLYSKLLEAAIHKLKANSTDQSINK</sequence>
<keyword evidence="8" id="KW-0234">DNA repair</keyword>
<organism evidence="11 12">
    <name type="scientific">Candidatus Berkelbacteria bacterium CG10_big_fil_rev_8_21_14_0_10_43_13</name>
    <dbReference type="NCBI Taxonomy" id="1974514"/>
    <lineage>
        <taxon>Bacteria</taxon>
        <taxon>Candidatus Berkelbacteria</taxon>
    </lineage>
</organism>
<evidence type="ECO:0000256" key="3">
    <source>
        <dbReference type="ARBA" id="ARBA00022763"/>
    </source>
</evidence>
<keyword evidence="5" id="KW-0347">Helicase</keyword>
<dbReference type="Gene3D" id="2.40.10.170">
    <property type="match status" value="1"/>
</dbReference>
<dbReference type="EMBL" id="PEZW01000009">
    <property type="protein sequence ID" value="PIS07820.1"/>
    <property type="molecule type" value="Genomic_DNA"/>
</dbReference>
<feature type="domain" description="Helicase C-terminal" evidence="10">
    <location>
        <begin position="421"/>
        <end position="573"/>
    </location>
</feature>
<evidence type="ECO:0000256" key="7">
    <source>
        <dbReference type="ARBA" id="ARBA00023125"/>
    </source>
</evidence>
<evidence type="ECO:0008006" key="13">
    <source>
        <dbReference type="Google" id="ProtNLM"/>
    </source>
</evidence>
<dbReference type="GO" id="GO:0016787">
    <property type="term" value="F:hydrolase activity"/>
    <property type="evidence" value="ECO:0007669"/>
    <property type="project" value="UniProtKB-KW"/>
</dbReference>
<dbReference type="InterPro" id="IPR036101">
    <property type="entry name" value="CarD-like/TRCF_RID_sf"/>
</dbReference>
<dbReference type="GO" id="GO:0003677">
    <property type="term" value="F:DNA binding"/>
    <property type="evidence" value="ECO:0007669"/>
    <property type="project" value="UniProtKB-KW"/>
</dbReference>
<accession>A0A2H0W6X1</accession>
<proteinExistence type="predicted"/>
<evidence type="ECO:0000256" key="8">
    <source>
        <dbReference type="ARBA" id="ARBA00023204"/>
    </source>
</evidence>
<dbReference type="GO" id="GO:0005524">
    <property type="term" value="F:ATP binding"/>
    <property type="evidence" value="ECO:0007669"/>
    <property type="project" value="UniProtKB-KW"/>
</dbReference>
<dbReference type="InterPro" id="IPR047112">
    <property type="entry name" value="RecG/Mfd"/>
</dbReference>
<dbReference type="SMART" id="SM00487">
    <property type="entry name" value="DEXDc"/>
    <property type="match status" value="1"/>
</dbReference>
<dbReference type="InterPro" id="IPR011545">
    <property type="entry name" value="DEAD/DEAH_box_helicase_dom"/>
</dbReference>
<keyword evidence="7" id="KW-0238">DNA-binding</keyword>
<dbReference type="SMART" id="SM00490">
    <property type="entry name" value="HELICc"/>
    <property type="match status" value="1"/>
</dbReference>
<dbReference type="SUPFAM" id="SSF141259">
    <property type="entry name" value="CarD-like"/>
    <property type="match status" value="1"/>
</dbReference>
<keyword evidence="4" id="KW-0378">Hydrolase</keyword>
<dbReference type="InterPro" id="IPR014001">
    <property type="entry name" value="Helicase_ATP-bd"/>
</dbReference>
<evidence type="ECO:0000259" key="9">
    <source>
        <dbReference type="PROSITE" id="PS51192"/>
    </source>
</evidence>
<dbReference type="GO" id="GO:0003678">
    <property type="term" value="F:DNA helicase activity"/>
    <property type="evidence" value="ECO:0007669"/>
    <property type="project" value="TreeGrafter"/>
</dbReference>
<comment type="caution">
    <text evidence="11">The sequence shown here is derived from an EMBL/GenBank/DDBJ whole genome shotgun (WGS) entry which is preliminary data.</text>
</comment>
<keyword evidence="6" id="KW-0067">ATP-binding</keyword>
<dbReference type="PANTHER" id="PTHR47964">
    <property type="entry name" value="ATP-DEPENDENT DNA HELICASE HOMOLOG RECG, CHLOROPLASTIC"/>
    <property type="match status" value="1"/>
</dbReference>
<protein>
    <recommendedName>
        <fullName evidence="13">TRCF</fullName>
    </recommendedName>
</protein>
<dbReference type="Gene3D" id="3.40.50.300">
    <property type="entry name" value="P-loop containing nucleotide triphosphate hydrolases"/>
    <property type="match status" value="2"/>
</dbReference>
<evidence type="ECO:0000256" key="4">
    <source>
        <dbReference type="ARBA" id="ARBA00022801"/>
    </source>
</evidence>
<dbReference type="SUPFAM" id="SSF52540">
    <property type="entry name" value="P-loop containing nucleoside triphosphate hydrolases"/>
    <property type="match status" value="3"/>
</dbReference>
<dbReference type="Gene3D" id="3.30.2060.10">
    <property type="entry name" value="Penicillin-binding protein 1b domain"/>
    <property type="match status" value="1"/>
</dbReference>
<dbReference type="CDD" id="cd17991">
    <property type="entry name" value="DEXHc_TRCF"/>
    <property type="match status" value="1"/>
</dbReference>
<dbReference type="InterPro" id="IPR003711">
    <property type="entry name" value="CarD-like/TRCF_RID"/>
</dbReference>
<dbReference type="InterPro" id="IPR001650">
    <property type="entry name" value="Helicase_C-like"/>
</dbReference>
<dbReference type="GO" id="GO:0006281">
    <property type="term" value="P:DNA repair"/>
    <property type="evidence" value="ECO:0007669"/>
    <property type="project" value="UniProtKB-KW"/>
</dbReference>
<dbReference type="Pfam" id="PF02559">
    <property type="entry name" value="CarD_TRCF_RID"/>
    <property type="match status" value="1"/>
</dbReference>
<evidence type="ECO:0000259" key="10">
    <source>
        <dbReference type="PROSITE" id="PS51194"/>
    </source>
</evidence>
<keyword evidence="3" id="KW-0227">DNA damage</keyword>
<evidence type="ECO:0000256" key="2">
    <source>
        <dbReference type="ARBA" id="ARBA00022741"/>
    </source>
</evidence>
<dbReference type="InterPro" id="IPR027417">
    <property type="entry name" value="P-loop_NTPase"/>
</dbReference>
<dbReference type="AlphaFoldDB" id="A0A2H0W6X1"/>
<dbReference type="InterPro" id="IPR041471">
    <property type="entry name" value="UvrB_inter"/>
</dbReference>
<dbReference type="Pfam" id="PF00270">
    <property type="entry name" value="DEAD"/>
    <property type="match status" value="1"/>
</dbReference>
<feature type="domain" description="Helicase ATP-binding" evidence="9">
    <location>
        <begin position="238"/>
        <end position="399"/>
    </location>
</feature>